<sequence>MTSTPHRPPTPRSDPLRWWPPSGDIPPSELTANRPTSSSPSSCRRNREIGGTSAFCPPFGPSSRWPPGSSPDRKECCETCESKSITATRNARPRTVHSARLTFFSSANQTCSSVPSAIT</sequence>
<feature type="region of interest" description="Disordered" evidence="1">
    <location>
        <begin position="1"/>
        <end position="72"/>
    </location>
</feature>
<evidence type="ECO:0000256" key="1">
    <source>
        <dbReference type="SAM" id="MobiDB-lite"/>
    </source>
</evidence>
<accession>A0A8D8APM7</accession>
<organism evidence="2">
    <name type="scientific">Culex pipiens</name>
    <name type="common">House mosquito</name>
    <dbReference type="NCBI Taxonomy" id="7175"/>
    <lineage>
        <taxon>Eukaryota</taxon>
        <taxon>Metazoa</taxon>
        <taxon>Ecdysozoa</taxon>
        <taxon>Arthropoda</taxon>
        <taxon>Hexapoda</taxon>
        <taxon>Insecta</taxon>
        <taxon>Pterygota</taxon>
        <taxon>Neoptera</taxon>
        <taxon>Endopterygota</taxon>
        <taxon>Diptera</taxon>
        <taxon>Nematocera</taxon>
        <taxon>Culicoidea</taxon>
        <taxon>Culicidae</taxon>
        <taxon>Culicinae</taxon>
        <taxon>Culicini</taxon>
        <taxon>Culex</taxon>
        <taxon>Culex</taxon>
    </lineage>
</organism>
<protein>
    <submittedName>
        <fullName evidence="2">(northern house mosquito) hypothetical protein</fullName>
    </submittedName>
</protein>
<dbReference type="EMBL" id="HBUE01037509">
    <property type="protein sequence ID" value="CAG6459413.1"/>
    <property type="molecule type" value="Transcribed_RNA"/>
</dbReference>
<feature type="compositionally biased region" description="Low complexity" evidence="1">
    <location>
        <begin position="33"/>
        <end position="43"/>
    </location>
</feature>
<dbReference type="EMBL" id="HBUE01037506">
    <property type="protein sequence ID" value="CAG6459411.1"/>
    <property type="molecule type" value="Transcribed_RNA"/>
</dbReference>
<evidence type="ECO:0000313" key="2">
    <source>
        <dbReference type="EMBL" id="CAG6459415.1"/>
    </source>
</evidence>
<dbReference type="AlphaFoldDB" id="A0A8D8APM7"/>
<reference evidence="2" key="1">
    <citation type="submission" date="2021-05" db="EMBL/GenBank/DDBJ databases">
        <authorList>
            <person name="Alioto T."/>
            <person name="Alioto T."/>
            <person name="Gomez Garrido J."/>
        </authorList>
    </citation>
    <scope>NUCLEOTIDE SEQUENCE</scope>
</reference>
<dbReference type="EMBL" id="HBUE01037510">
    <property type="protein sequence ID" value="CAG6459415.1"/>
    <property type="molecule type" value="Transcribed_RNA"/>
</dbReference>
<feature type="compositionally biased region" description="Pro residues" evidence="1">
    <location>
        <begin position="1"/>
        <end position="12"/>
    </location>
</feature>
<name>A0A8D8APM7_CULPI</name>
<proteinExistence type="predicted"/>